<evidence type="ECO:0000313" key="2">
    <source>
        <dbReference type="EMBL" id="CEF54224.1"/>
    </source>
</evidence>
<feature type="region of interest" description="Disordered" evidence="1">
    <location>
        <begin position="1"/>
        <end position="32"/>
    </location>
</feature>
<evidence type="ECO:0000256" key="1">
    <source>
        <dbReference type="SAM" id="MobiDB-lite"/>
    </source>
</evidence>
<feature type="compositionally biased region" description="Polar residues" evidence="1">
    <location>
        <begin position="1"/>
        <end position="15"/>
    </location>
</feature>
<gene>
    <name evidence="2" type="ORF">AGA_653</name>
</gene>
<dbReference type="PATRIC" id="fig|431306.5.peg.631"/>
<proteinExistence type="predicted"/>
<dbReference type="Proteomes" id="UP000068250">
    <property type="component" value="Chromosome I"/>
</dbReference>
<name>A0A0U5BGF1_9PROT</name>
<evidence type="ECO:0000313" key="3">
    <source>
        <dbReference type="Proteomes" id="UP000068250"/>
    </source>
</evidence>
<dbReference type="AlphaFoldDB" id="A0A0U5BGF1"/>
<sequence length="32" mass="3470">MAATTFARNWQSECSTMAPHAKTRPATPYATA</sequence>
<reference evidence="3" key="1">
    <citation type="submission" date="2014-09" db="EMBL/GenBank/DDBJ databases">
        <authorList>
            <person name="Illeghems K.G."/>
        </authorList>
    </citation>
    <scope>NUCLEOTIDE SEQUENCE [LARGE SCALE GENOMIC DNA]</scope>
    <source>
        <strain evidence="3">LMG 23848T</strain>
    </source>
</reference>
<accession>A0A0U5BGF1</accession>
<organism evidence="2 3">
    <name type="scientific">Acetobacter ghanensis</name>
    <dbReference type="NCBI Taxonomy" id="431306"/>
    <lineage>
        <taxon>Bacteria</taxon>
        <taxon>Pseudomonadati</taxon>
        <taxon>Pseudomonadota</taxon>
        <taxon>Alphaproteobacteria</taxon>
        <taxon>Acetobacterales</taxon>
        <taxon>Acetobacteraceae</taxon>
        <taxon>Acetobacter</taxon>
    </lineage>
</organism>
<protein>
    <submittedName>
        <fullName evidence="2">Uncharacterized protein</fullName>
    </submittedName>
</protein>
<dbReference type="EMBL" id="LN609302">
    <property type="protein sequence ID" value="CEF54224.1"/>
    <property type="molecule type" value="Genomic_DNA"/>
</dbReference>